<reference evidence="3" key="1">
    <citation type="submission" date="2023-01" db="EMBL/GenBank/DDBJ databases">
        <title>The diversity of Class Acidimicrobiia in South China Sea sediment environments and the proposal of Iamia marina sp. nov., a novel species of the genus Iamia.</title>
        <authorList>
            <person name="He Y."/>
            <person name="Tian X."/>
        </authorList>
    </citation>
    <scope>NUCLEOTIDE SEQUENCE</scope>
    <source>
        <strain evidence="3">DSM 19957</strain>
    </source>
</reference>
<protein>
    <submittedName>
        <fullName evidence="3">Uncharacterized protein</fullName>
    </submittedName>
</protein>
<evidence type="ECO:0000256" key="1">
    <source>
        <dbReference type="SAM" id="MobiDB-lite"/>
    </source>
</evidence>
<keyword evidence="2" id="KW-0732">Signal</keyword>
<gene>
    <name evidence="3" type="ORF">PO878_11415</name>
</gene>
<accession>A0AAF0BQQ1</accession>
<evidence type="ECO:0000256" key="2">
    <source>
        <dbReference type="SAM" id="SignalP"/>
    </source>
</evidence>
<dbReference type="KEGG" id="ima:PO878_11415"/>
<feature type="compositionally biased region" description="Low complexity" evidence="1">
    <location>
        <begin position="27"/>
        <end position="50"/>
    </location>
</feature>
<name>A0AAF0BQQ1_9ACTN</name>
<sequence length="276" mass="27931">MRPRPPLRRARALLLLGALTAAAACGSDASAGEAASSSSAPSTSASSTSAPSPPAASGEDGTGRLFVVTGEADLQGDQLSVAGTEEVTWISDRPARRAGRVAPGELVAGWAPLGFRTDPPNAVLVAGDASTPVVLSEPSWADGELGFAVAPLDDATLPPGELGAVELFIDDSSGVCTNTDDVRLSPPVLDITADSGDTDWQVPSCGDLLGGWYGAMGSGWQADALSQWFDGQDPGFSFSLYGIEWSDCQESFGLSCSGPAPAGGGDPATLQVEFAS</sequence>
<proteinExistence type="predicted"/>
<feature type="region of interest" description="Disordered" evidence="1">
    <location>
        <begin position="27"/>
        <end position="62"/>
    </location>
</feature>
<evidence type="ECO:0000313" key="3">
    <source>
        <dbReference type="EMBL" id="WCO65106.1"/>
    </source>
</evidence>
<dbReference type="AlphaFoldDB" id="A0AAF0BQQ1"/>
<feature type="signal peptide" evidence="2">
    <location>
        <begin position="1"/>
        <end position="23"/>
    </location>
</feature>
<keyword evidence="4" id="KW-1185">Reference proteome</keyword>
<feature type="chain" id="PRO_5041938716" evidence="2">
    <location>
        <begin position="24"/>
        <end position="276"/>
    </location>
</feature>
<dbReference type="RefSeq" id="WP_272734631.1">
    <property type="nucleotide sequence ID" value="NZ_CP116942.1"/>
</dbReference>
<organism evidence="3 4">
    <name type="scientific">Iamia majanohamensis</name>
    <dbReference type="NCBI Taxonomy" id="467976"/>
    <lineage>
        <taxon>Bacteria</taxon>
        <taxon>Bacillati</taxon>
        <taxon>Actinomycetota</taxon>
        <taxon>Acidimicrobiia</taxon>
        <taxon>Acidimicrobiales</taxon>
        <taxon>Iamiaceae</taxon>
        <taxon>Iamia</taxon>
    </lineage>
</organism>
<evidence type="ECO:0000313" key="4">
    <source>
        <dbReference type="Proteomes" id="UP001216390"/>
    </source>
</evidence>
<dbReference type="EMBL" id="CP116942">
    <property type="protein sequence ID" value="WCO65106.1"/>
    <property type="molecule type" value="Genomic_DNA"/>
</dbReference>
<dbReference type="PROSITE" id="PS51257">
    <property type="entry name" value="PROKAR_LIPOPROTEIN"/>
    <property type="match status" value="1"/>
</dbReference>
<dbReference type="Proteomes" id="UP001216390">
    <property type="component" value="Chromosome"/>
</dbReference>